<dbReference type="PANTHER" id="PTHR10806:SF6">
    <property type="entry name" value="SIGNAL PEPTIDASE COMPLEX CATALYTIC SUBUNIT SEC11"/>
    <property type="match status" value="1"/>
</dbReference>
<dbReference type="PANTHER" id="PTHR10806">
    <property type="entry name" value="SIGNAL PEPTIDASE COMPLEX CATALYTIC SUBUNIT SEC11"/>
    <property type="match status" value="1"/>
</dbReference>
<gene>
    <name evidence="7" type="ORF">ACFQE9_09300</name>
</gene>
<reference evidence="7 8" key="1">
    <citation type="journal article" date="2019" name="Int. J. Syst. Evol. Microbiol.">
        <title>The Global Catalogue of Microorganisms (GCM) 10K type strain sequencing project: providing services to taxonomists for standard genome sequencing and annotation.</title>
        <authorList>
            <consortium name="The Broad Institute Genomics Platform"/>
            <consortium name="The Broad Institute Genome Sequencing Center for Infectious Disease"/>
            <person name="Wu L."/>
            <person name="Ma J."/>
        </authorList>
    </citation>
    <scope>NUCLEOTIDE SEQUENCE [LARGE SCALE GENOMIC DNA]</scope>
    <source>
        <strain evidence="7 8">SKJ47</strain>
    </source>
</reference>
<dbReference type="RefSeq" id="WP_379743677.1">
    <property type="nucleotide sequence ID" value="NZ_JBHSVN010000001.1"/>
</dbReference>
<feature type="compositionally biased region" description="Basic and acidic residues" evidence="5">
    <location>
        <begin position="53"/>
        <end position="71"/>
    </location>
</feature>
<dbReference type="GO" id="GO:0016020">
    <property type="term" value="C:membrane"/>
    <property type="evidence" value="ECO:0007669"/>
    <property type="project" value="UniProtKB-SubCell"/>
</dbReference>
<sequence length="357" mass="38134">MGSGGGRSDEPSGDRTGTENVRSDRSTEEAANGEDGSGEAGNHDVDSGVGAEPDPRVSSDPDRSPERRSLESESADPIDGFEWSRNETRESIENENSGATGAIRRFLSADRGPAMWIREMATSVLIVLLVGLLLFGVSGVWPPMVAVESGSMDPNMVKGDLIVVTDPGRFAPEAATNDRGIVSYERGEDAGYRSFGTYGSVVVFSHPGRIGSPIIHRARFHVEGGENWVDRADERYLGSQDCSDITHCPAPHSGYITKGDANSRYDQVNGVAPPVRSEWITGVARVRIPYLGWLRLIATGEATTEEFFDTVIRGQGTVASVPDPGGFEDFDPIDGIDPVTVTVGGATAITYGRVRGT</sequence>
<dbReference type="InterPro" id="IPR036286">
    <property type="entry name" value="LexA/Signal_pep-like_sf"/>
</dbReference>
<evidence type="ECO:0000313" key="8">
    <source>
        <dbReference type="Proteomes" id="UP001596296"/>
    </source>
</evidence>
<feature type="region of interest" description="Disordered" evidence="5">
    <location>
        <begin position="1"/>
        <end position="96"/>
    </location>
</feature>
<evidence type="ECO:0000256" key="1">
    <source>
        <dbReference type="ARBA" id="ARBA00004370"/>
    </source>
</evidence>
<comment type="subcellular location">
    <subcellularLocation>
        <location evidence="1">Membrane</location>
    </subcellularLocation>
</comment>
<dbReference type="EMBL" id="JBHSXL010000008">
    <property type="protein sequence ID" value="MFC6892799.1"/>
    <property type="molecule type" value="Genomic_DNA"/>
</dbReference>
<proteinExistence type="predicted"/>
<feature type="compositionally biased region" description="Basic and acidic residues" evidence="5">
    <location>
        <begin position="82"/>
        <end position="92"/>
    </location>
</feature>
<keyword evidence="4 6" id="KW-0472">Membrane</keyword>
<evidence type="ECO:0000256" key="3">
    <source>
        <dbReference type="ARBA" id="ARBA00022989"/>
    </source>
</evidence>
<evidence type="ECO:0000256" key="6">
    <source>
        <dbReference type="SAM" id="Phobius"/>
    </source>
</evidence>
<feature type="compositionally biased region" description="Basic and acidic residues" evidence="5">
    <location>
        <begin position="7"/>
        <end position="28"/>
    </location>
</feature>
<protein>
    <submittedName>
        <fullName evidence="7">S26 family signal peptidase</fullName>
    </submittedName>
</protein>
<keyword evidence="8" id="KW-1185">Reference proteome</keyword>
<keyword evidence="3 6" id="KW-1133">Transmembrane helix</keyword>
<keyword evidence="2 6" id="KW-0812">Transmembrane</keyword>
<dbReference type="AlphaFoldDB" id="A0ABD5UTE0"/>
<evidence type="ECO:0000313" key="7">
    <source>
        <dbReference type="EMBL" id="MFC6892799.1"/>
    </source>
</evidence>
<dbReference type="SUPFAM" id="SSF51306">
    <property type="entry name" value="LexA/Signal peptidase"/>
    <property type="match status" value="1"/>
</dbReference>
<dbReference type="CDD" id="cd06530">
    <property type="entry name" value="S26_SPase_I"/>
    <property type="match status" value="1"/>
</dbReference>
<dbReference type="InterPro" id="IPR001733">
    <property type="entry name" value="Peptidase_S26B"/>
</dbReference>
<feature type="transmembrane region" description="Helical" evidence="6">
    <location>
        <begin position="120"/>
        <end position="141"/>
    </location>
</feature>
<dbReference type="Proteomes" id="UP001596296">
    <property type="component" value="Unassembled WGS sequence"/>
</dbReference>
<comment type="caution">
    <text evidence="7">The sequence shown here is derived from an EMBL/GenBank/DDBJ whole genome shotgun (WGS) entry which is preliminary data.</text>
</comment>
<name>A0ABD5UTE0_9EURY</name>
<evidence type="ECO:0000256" key="4">
    <source>
        <dbReference type="ARBA" id="ARBA00023136"/>
    </source>
</evidence>
<organism evidence="7 8">
    <name type="scientific">Halopenitus salinus</name>
    <dbReference type="NCBI Taxonomy" id="1198295"/>
    <lineage>
        <taxon>Archaea</taxon>
        <taxon>Methanobacteriati</taxon>
        <taxon>Methanobacteriota</taxon>
        <taxon>Stenosarchaea group</taxon>
        <taxon>Halobacteria</taxon>
        <taxon>Halobacteriales</taxon>
        <taxon>Haloferacaceae</taxon>
        <taxon>Halopenitus</taxon>
    </lineage>
</organism>
<dbReference type="InterPro" id="IPR019533">
    <property type="entry name" value="Peptidase_S26"/>
</dbReference>
<evidence type="ECO:0000256" key="2">
    <source>
        <dbReference type="ARBA" id="ARBA00022692"/>
    </source>
</evidence>
<accession>A0ABD5UTE0</accession>
<evidence type="ECO:0000256" key="5">
    <source>
        <dbReference type="SAM" id="MobiDB-lite"/>
    </source>
</evidence>